<reference evidence="2" key="2">
    <citation type="submission" date="2023-03" db="EMBL/GenBank/DDBJ databases">
        <authorList>
            <person name="Inwood S.N."/>
            <person name="Skelly J.G."/>
            <person name="Guhlin J."/>
            <person name="Harrop T.W.R."/>
            <person name="Goldson S.G."/>
            <person name="Dearden P.K."/>
        </authorList>
    </citation>
    <scope>NUCLEOTIDE SEQUENCE</scope>
    <source>
        <strain evidence="2">Irish</strain>
        <tissue evidence="2">Whole body</tissue>
    </source>
</reference>
<organism evidence="2 3">
    <name type="scientific">Microctonus aethiopoides</name>
    <dbReference type="NCBI Taxonomy" id="144406"/>
    <lineage>
        <taxon>Eukaryota</taxon>
        <taxon>Metazoa</taxon>
        <taxon>Ecdysozoa</taxon>
        <taxon>Arthropoda</taxon>
        <taxon>Hexapoda</taxon>
        <taxon>Insecta</taxon>
        <taxon>Pterygota</taxon>
        <taxon>Neoptera</taxon>
        <taxon>Endopterygota</taxon>
        <taxon>Hymenoptera</taxon>
        <taxon>Apocrita</taxon>
        <taxon>Ichneumonoidea</taxon>
        <taxon>Braconidae</taxon>
        <taxon>Euphorinae</taxon>
        <taxon>Microctonus</taxon>
    </lineage>
</organism>
<keyword evidence="3" id="KW-1185">Reference proteome</keyword>
<feature type="region of interest" description="Disordered" evidence="1">
    <location>
        <begin position="75"/>
        <end position="97"/>
    </location>
</feature>
<sequence length="296" mass="34820">MSTIENEEKHQTSPVSTNRKLSIKKIVKPNLQVARPNRNKRKSTKNISESEAEESDIITDLLKQIEELKKEIEQLKKSSKESKKDEQKIENDNNEMDIVVIQSPSTSQQKEDQEDWVTIREARPPPINVFDQQVKDTIQVLRKGTKTNDFQIKRMSDHLHVVKMNDYNDYKKTIELLKETNTQYFTYTPKQDKTLQLLLKGLDNTYEPKEIMEMINNLEIPNLSIKNITRFETPKSIELQRKLPIYMIQINPDSNEGALRSIKALDNQLIYWEGLRKKENARTPELYDRPLSHEQR</sequence>
<protein>
    <recommendedName>
        <fullName evidence="4">Pre-C2HC domain-containing protein</fullName>
    </recommendedName>
</protein>
<accession>A0AA39KPY0</accession>
<proteinExistence type="predicted"/>
<gene>
    <name evidence="2" type="ORF">PV328_012051</name>
</gene>
<name>A0AA39KPY0_9HYME</name>
<comment type="caution">
    <text evidence="2">The sequence shown here is derived from an EMBL/GenBank/DDBJ whole genome shotgun (WGS) entry which is preliminary data.</text>
</comment>
<feature type="region of interest" description="Disordered" evidence="1">
    <location>
        <begin position="1"/>
        <end position="56"/>
    </location>
</feature>
<evidence type="ECO:0000313" key="3">
    <source>
        <dbReference type="Proteomes" id="UP001168990"/>
    </source>
</evidence>
<dbReference type="EMBL" id="JAQQBS010000383">
    <property type="protein sequence ID" value="KAK0169434.1"/>
    <property type="molecule type" value="Genomic_DNA"/>
</dbReference>
<dbReference type="AlphaFoldDB" id="A0AA39KPY0"/>
<evidence type="ECO:0008006" key="4">
    <source>
        <dbReference type="Google" id="ProtNLM"/>
    </source>
</evidence>
<feature type="compositionally biased region" description="Basic and acidic residues" evidence="1">
    <location>
        <begin position="1"/>
        <end position="11"/>
    </location>
</feature>
<feature type="compositionally biased region" description="Basic and acidic residues" evidence="1">
    <location>
        <begin position="75"/>
        <end position="91"/>
    </location>
</feature>
<dbReference type="Proteomes" id="UP001168990">
    <property type="component" value="Unassembled WGS sequence"/>
</dbReference>
<evidence type="ECO:0000256" key="1">
    <source>
        <dbReference type="SAM" id="MobiDB-lite"/>
    </source>
</evidence>
<reference evidence="2" key="1">
    <citation type="journal article" date="2023" name="bioRxiv">
        <title>Scaffold-level genome assemblies of two parasitoid biocontrol wasps reveal the parthenogenesis mechanism and an associated novel virus.</title>
        <authorList>
            <person name="Inwood S."/>
            <person name="Skelly J."/>
            <person name="Guhlin J."/>
            <person name="Harrop T."/>
            <person name="Goldson S."/>
            <person name="Dearden P."/>
        </authorList>
    </citation>
    <scope>NUCLEOTIDE SEQUENCE</scope>
    <source>
        <strain evidence="2">Irish</strain>
        <tissue evidence="2">Whole body</tissue>
    </source>
</reference>
<evidence type="ECO:0000313" key="2">
    <source>
        <dbReference type="EMBL" id="KAK0169434.1"/>
    </source>
</evidence>